<feature type="domain" description="Ternary complex factor MIP1 leucine-zipper" evidence="3">
    <location>
        <begin position="46"/>
        <end position="127"/>
    </location>
</feature>
<comment type="caution">
    <text evidence="4">The sequence shown here is derived from an EMBL/GenBank/DDBJ whole genome shotgun (WGS) entry which is preliminary data.</text>
</comment>
<dbReference type="Proteomes" id="UP000823674">
    <property type="component" value="Chromosome A01"/>
</dbReference>
<feature type="domain" description="DUF547" evidence="2">
    <location>
        <begin position="348"/>
        <end position="477"/>
    </location>
</feature>
<gene>
    <name evidence="4" type="primary">A01p002040.1_BraROA</name>
    <name evidence="4" type="ORF">IGI04_000172</name>
</gene>
<feature type="compositionally biased region" description="Basic residues" evidence="1">
    <location>
        <begin position="226"/>
        <end position="235"/>
    </location>
</feature>
<evidence type="ECO:0000259" key="3">
    <source>
        <dbReference type="Pfam" id="PF14389"/>
    </source>
</evidence>
<dbReference type="Pfam" id="PF14389">
    <property type="entry name" value="Lzipper-MIP1"/>
    <property type="match status" value="1"/>
</dbReference>
<feature type="region of interest" description="Disordered" evidence="1">
    <location>
        <begin position="207"/>
        <end position="264"/>
    </location>
</feature>
<proteinExistence type="predicted"/>
<evidence type="ECO:0008006" key="6">
    <source>
        <dbReference type="Google" id="ProtNLM"/>
    </source>
</evidence>
<feature type="region of interest" description="Disordered" evidence="1">
    <location>
        <begin position="136"/>
        <end position="189"/>
    </location>
</feature>
<dbReference type="PANTHER" id="PTHR46248:SF12">
    <property type="entry name" value="TERNARY COMPLEX FACTOR MIP1 LEUCINE-ZIPPER PROTEIN"/>
    <property type="match status" value="1"/>
</dbReference>
<evidence type="ECO:0000256" key="1">
    <source>
        <dbReference type="SAM" id="MobiDB-lite"/>
    </source>
</evidence>
<name>A0ABQ7NP49_BRACM</name>
<dbReference type="Pfam" id="PF04784">
    <property type="entry name" value="DUF547"/>
    <property type="match status" value="1"/>
</dbReference>
<dbReference type="PANTHER" id="PTHR46248">
    <property type="entry name" value="EXPRESSED PROTEIN"/>
    <property type="match status" value="1"/>
</dbReference>
<feature type="compositionally biased region" description="Basic and acidic residues" evidence="1">
    <location>
        <begin position="213"/>
        <end position="225"/>
    </location>
</feature>
<feature type="compositionally biased region" description="Polar residues" evidence="1">
    <location>
        <begin position="162"/>
        <end position="173"/>
    </location>
</feature>
<sequence length="557" mass="63477">MNTSGVRAALSSMKAPSKHDTNQEEKKKKMESQCNGKPLVNRRKANREKKMDLLQDVDKLKRKLRHEENVHRALERAFTRPLGALPRLPSYLPRHTLELLAEVAVLEEEVVRLEEQVVSYRQGLYQEAVYISSKKNVESPNSNNNGLKESSPIRNTKHQRSKSMSQHEFNSMITPPKKHHQQSLSFSRSVSSSRKLFSTDQRVLVNSKQTNQIKKDKESSPEKRLGRFLKKKKPLVKPEAAVQIDDRLEEQDKAQESSVSGSSSEANRVSEDLLKCLVSIILRISSSKDTALDPYSNCLEWRAREIGAYKNLCSVDASSIDLGRRTNASFLIHRLKFLLNKLSVVNLDGLSHQQKLAFWINTYNSCVMNAFLEHGIPGTPEMVVALMQKATIVVGGHSLNAITIEHFILRLPYHLKFTCPKTATHEEMRAHSTFGLEWSEPLVTFALACGSWSSPAVRVYTAGNVEEELEAAKRDYLQASVGISKKNKLMLPKVLDWYLLDFAKDLESLLDWVCLQLPDKLREETLKCMERKNKESLMELVQVVPYDFSFRLLLLHQ</sequence>
<dbReference type="InterPro" id="IPR006869">
    <property type="entry name" value="DUF547"/>
</dbReference>
<feature type="compositionally biased region" description="Basic and acidic residues" evidence="1">
    <location>
        <begin position="17"/>
        <end position="31"/>
    </location>
</feature>
<evidence type="ECO:0000259" key="2">
    <source>
        <dbReference type="Pfam" id="PF04784"/>
    </source>
</evidence>
<feature type="compositionally biased region" description="Polar residues" evidence="1">
    <location>
        <begin position="138"/>
        <end position="154"/>
    </location>
</feature>
<evidence type="ECO:0000313" key="4">
    <source>
        <dbReference type="EMBL" id="KAG5412605.1"/>
    </source>
</evidence>
<feature type="compositionally biased region" description="Basic and acidic residues" evidence="1">
    <location>
        <begin position="244"/>
        <end position="255"/>
    </location>
</feature>
<keyword evidence="5" id="KW-1185">Reference proteome</keyword>
<reference evidence="4 5" key="1">
    <citation type="submission" date="2021-03" db="EMBL/GenBank/DDBJ databases">
        <authorList>
            <person name="King G.J."/>
            <person name="Bancroft I."/>
            <person name="Baten A."/>
            <person name="Bloomfield J."/>
            <person name="Borpatragohain P."/>
            <person name="He Z."/>
            <person name="Irish N."/>
            <person name="Irwin J."/>
            <person name="Liu K."/>
            <person name="Mauleon R.P."/>
            <person name="Moore J."/>
            <person name="Morris R."/>
            <person name="Ostergaard L."/>
            <person name="Wang B."/>
            <person name="Wells R."/>
        </authorList>
    </citation>
    <scope>NUCLEOTIDE SEQUENCE [LARGE SCALE GENOMIC DNA]</scope>
    <source>
        <strain evidence="4">R-o-18</strain>
        <tissue evidence="4">Leaf</tissue>
    </source>
</reference>
<organism evidence="4 5">
    <name type="scientific">Brassica rapa subsp. trilocularis</name>
    <dbReference type="NCBI Taxonomy" id="1813537"/>
    <lineage>
        <taxon>Eukaryota</taxon>
        <taxon>Viridiplantae</taxon>
        <taxon>Streptophyta</taxon>
        <taxon>Embryophyta</taxon>
        <taxon>Tracheophyta</taxon>
        <taxon>Spermatophyta</taxon>
        <taxon>Magnoliopsida</taxon>
        <taxon>eudicotyledons</taxon>
        <taxon>Gunneridae</taxon>
        <taxon>Pentapetalae</taxon>
        <taxon>rosids</taxon>
        <taxon>malvids</taxon>
        <taxon>Brassicales</taxon>
        <taxon>Brassicaceae</taxon>
        <taxon>Brassiceae</taxon>
        <taxon>Brassica</taxon>
    </lineage>
</organism>
<evidence type="ECO:0000313" key="5">
    <source>
        <dbReference type="Proteomes" id="UP000823674"/>
    </source>
</evidence>
<feature type="region of interest" description="Disordered" evidence="1">
    <location>
        <begin position="1"/>
        <end position="51"/>
    </location>
</feature>
<accession>A0ABQ7NP49</accession>
<protein>
    <recommendedName>
        <fullName evidence="6">DUF547 domain-containing protein</fullName>
    </recommendedName>
</protein>
<dbReference type="EMBL" id="JADBGQ010000001">
    <property type="protein sequence ID" value="KAG5412605.1"/>
    <property type="molecule type" value="Genomic_DNA"/>
</dbReference>
<dbReference type="InterPro" id="IPR025757">
    <property type="entry name" value="MIP1_Leuzipper"/>
</dbReference>